<evidence type="ECO:0000256" key="1">
    <source>
        <dbReference type="SAM" id="MobiDB-lite"/>
    </source>
</evidence>
<accession>A0A8T2MZ53</accession>
<feature type="compositionally biased region" description="Polar residues" evidence="1">
    <location>
        <begin position="135"/>
        <end position="152"/>
    </location>
</feature>
<feature type="compositionally biased region" description="Low complexity" evidence="1">
    <location>
        <begin position="11"/>
        <end position="34"/>
    </location>
</feature>
<keyword evidence="3" id="KW-1185">Reference proteome</keyword>
<sequence length="160" mass="16969">MSRTQSVAVGSASSSTNRTSSPASLATPSSGSTPRRPNRWRSARCSLTDTRIWRTHRWSLENRGPVCPSAARGSLAGDRPHGGDFLCLLYASGALTHQRMSPSKGVGSREPGGRLVGVGALRNVSRVSWESSCTHATTISSRSEGGTRSSVFQEGGREPK</sequence>
<dbReference type="Proteomes" id="UP000824540">
    <property type="component" value="Unassembled WGS sequence"/>
</dbReference>
<organism evidence="2 3">
    <name type="scientific">Albula glossodonta</name>
    <name type="common">roundjaw bonefish</name>
    <dbReference type="NCBI Taxonomy" id="121402"/>
    <lineage>
        <taxon>Eukaryota</taxon>
        <taxon>Metazoa</taxon>
        <taxon>Chordata</taxon>
        <taxon>Craniata</taxon>
        <taxon>Vertebrata</taxon>
        <taxon>Euteleostomi</taxon>
        <taxon>Actinopterygii</taxon>
        <taxon>Neopterygii</taxon>
        <taxon>Teleostei</taxon>
        <taxon>Albuliformes</taxon>
        <taxon>Albulidae</taxon>
        <taxon>Albula</taxon>
    </lineage>
</organism>
<reference evidence="2" key="1">
    <citation type="thesis" date="2021" institute="BYU ScholarsArchive" country="Provo, UT, USA">
        <title>Applications of and Algorithms for Genome Assembly and Genomic Analyses with an Emphasis on Marine Teleosts.</title>
        <authorList>
            <person name="Pickett B.D."/>
        </authorList>
    </citation>
    <scope>NUCLEOTIDE SEQUENCE</scope>
    <source>
        <strain evidence="2">HI-2016</strain>
    </source>
</reference>
<name>A0A8T2MZ53_9TELE</name>
<feature type="region of interest" description="Disordered" evidence="1">
    <location>
        <begin position="1"/>
        <end position="41"/>
    </location>
</feature>
<dbReference type="EMBL" id="JAFBMS010000234">
    <property type="protein sequence ID" value="KAG9332876.1"/>
    <property type="molecule type" value="Genomic_DNA"/>
</dbReference>
<evidence type="ECO:0000313" key="3">
    <source>
        <dbReference type="Proteomes" id="UP000824540"/>
    </source>
</evidence>
<dbReference type="AlphaFoldDB" id="A0A8T2MZ53"/>
<gene>
    <name evidence="2" type="ORF">JZ751_014447</name>
</gene>
<feature type="region of interest" description="Disordered" evidence="1">
    <location>
        <begin position="135"/>
        <end position="160"/>
    </location>
</feature>
<evidence type="ECO:0000313" key="2">
    <source>
        <dbReference type="EMBL" id="KAG9332876.1"/>
    </source>
</evidence>
<protein>
    <submittedName>
        <fullName evidence="2">Uncharacterized protein</fullName>
    </submittedName>
</protein>
<proteinExistence type="predicted"/>
<comment type="caution">
    <text evidence="2">The sequence shown here is derived from an EMBL/GenBank/DDBJ whole genome shotgun (WGS) entry which is preliminary data.</text>
</comment>